<keyword evidence="1" id="KW-0472">Membrane</keyword>
<evidence type="ECO:0000313" key="2">
    <source>
        <dbReference type="EMBL" id="KIM86080.1"/>
    </source>
</evidence>
<keyword evidence="3" id="KW-1185">Reference proteome</keyword>
<dbReference type="STRING" id="765440.A0A0C3FPG1"/>
<keyword evidence="1" id="KW-0812">Transmembrane</keyword>
<dbReference type="InParanoid" id="A0A0C3FPG1"/>
<protein>
    <recommendedName>
        <fullName evidence="4">Retrotransposon Copia-like N-terminal domain-containing protein</fullName>
    </recommendedName>
</protein>
<reference evidence="3" key="2">
    <citation type="submission" date="2015-01" db="EMBL/GenBank/DDBJ databases">
        <title>Evolutionary Origins and Diversification of the Mycorrhizal Mutualists.</title>
        <authorList>
            <consortium name="DOE Joint Genome Institute"/>
            <consortium name="Mycorrhizal Genomics Consortium"/>
            <person name="Kohler A."/>
            <person name="Kuo A."/>
            <person name="Nagy L.G."/>
            <person name="Floudas D."/>
            <person name="Copeland A."/>
            <person name="Barry K.W."/>
            <person name="Cichocki N."/>
            <person name="Veneault-Fourrey C."/>
            <person name="LaButti K."/>
            <person name="Lindquist E.A."/>
            <person name="Lipzen A."/>
            <person name="Lundell T."/>
            <person name="Morin E."/>
            <person name="Murat C."/>
            <person name="Riley R."/>
            <person name="Ohm R."/>
            <person name="Sun H."/>
            <person name="Tunlid A."/>
            <person name="Henrissat B."/>
            <person name="Grigoriev I.V."/>
            <person name="Hibbett D.S."/>
            <person name="Martin F."/>
        </authorList>
    </citation>
    <scope>NUCLEOTIDE SEQUENCE [LARGE SCALE GENOMIC DNA]</scope>
    <source>
        <strain evidence="3">F 1598</strain>
    </source>
</reference>
<reference evidence="2 3" key="1">
    <citation type="submission" date="2014-04" db="EMBL/GenBank/DDBJ databases">
        <authorList>
            <consortium name="DOE Joint Genome Institute"/>
            <person name="Kuo A."/>
            <person name="Tarkka M."/>
            <person name="Buscot F."/>
            <person name="Kohler A."/>
            <person name="Nagy L.G."/>
            <person name="Floudas D."/>
            <person name="Copeland A."/>
            <person name="Barry K.W."/>
            <person name="Cichocki N."/>
            <person name="Veneault-Fourrey C."/>
            <person name="LaButti K."/>
            <person name="Lindquist E.A."/>
            <person name="Lipzen A."/>
            <person name="Lundell T."/>
            <person name="Morin E."/>
            <person name="Murat C."/>
            <person name="Sun H."/>
            <person name="Tunlid A."/>
            <person name="Henrissat B."/>
            <person name="Grigoriev I.V."/>
            <person name="Hibbett D.S."/>
            <person name="Martin F."/>
            <person name="Nordberg H.P."/>
            <person name="Cantor M.N."/>
            <person name="Hua S.X."/>
        </authorList>
    </citation>
    <scope>NUCLEOTIDE SEQUENCE [LARGE SCALE GENOMIC DNA]</scope>
    <source>
        <strain evidence="2 3">F 1598</strain>
    </source>
</reference>
<proteinExistence type="predicted"/>
<dbReference type="Proteomes" id="UP000054166">
    <property type="component" value="Unassembled WGS sequence"/>
</dbReference>
<dbReference type="AlphaFoldDB" id="A0A0C3FPG1"/>
<keyword evidence="1" id="KW-1133">Transmembrane helix</keyword>
<gene>
    <name evidence="2" type="ORF">PILCRDRAFT_5146</name>
</gene>
<sequence>MPYWWLKKTPGPWIYTVVTFFMSVLTHINPYFAFSLPYITMFTTKVPEIVKLGPNNYPQWSGEMQACLCASQLWRFVSRNLQCPTEPSTITDEYTTKDEQWLEKAEKASGWIYLIVEPEQRIHLTGIQDNHVKIIRKKEEESLMSVTNRIDSAIHTIQNLHPQGFTLEKLDEELTSMEMIHSLPDDYASFVSSLLVMDKLEKSAIHQAFHTEETQRRHCAEAESSDKALSTVPQSSTTLHCEFCDRDGHILSKCYKYLKAQKDAKKPRSQKKDRARAVAEDVSKVMSPLNFFKGSFF</sequence>
<dbReference type="HOGENOM" id="CLU_937230_0_0_1"/>
<dbReference type="OrthoDB" id="2673624at2759"/>
<organism evidence="2 3">
    <name type="scientific">Piloderma croceum (strain F 1598)</name>
    <dbReference type="NCBI Taxonomy" id="765440"/>
    <lineage>
        <taxon>Eukaryota</taxon>
        <taxon>Fungi</taxon>
        <taxon>Dikarya</taxon>
        <taxon>Basidiomycota</taxon>
        <taxon>Agaricomycotina</taxon>
        <taxon>Agaricomycetes</taxon>
        <taxon>Agaricomycetidae</taxon>
        <taxon>Atheliales</taxon>
        <taxon>Atheliaceae</taxon>
        <taxon>Piloderma</taxon>
    </lineage>
</organism>
<evidence type="ECO:0000313" key="3">
    <source>
        <dbReference type="Proteomes" id="UP000054166"/>
    </source>
</evidence>
<feature type="transmembrane region" description="Helical" evidence="1">
    <location>
        <begin position="12"/>
        <end position="34"/>
    </location>
</feature>
<dbReference type="EMBL" id="KN832983">
    <property type="protein sequence ID" value="KIM86080.1"/>
    <property type="molecule type" value="Genomic_DNA"/>
</dbReference>
<evidence type="ECO:0008006" key="4">
    <source>
        <dbReference type="Google" id="ProtNLM"/>
    </source>
</evidence>
<name>A0A0C3FPG1_PILCF</name>
<evidence type="ECO:0000256" key="1">
    <source>
        <dbReference type="SAM" id="Phobius"/>
    </source>
</evidence>
<accession>A0A0C3FPG1</accession>